<dbReference type="EMBL" id="QENU01000003">
    <property type="protein sequence ID" value="PVX40519.1"/>
    <property type="molecule type" value="Genomic_DNA"/>
</dbReference>
<keyword evidence="1" id="KW-0472">Membrane</keyword>
<comment type="caution">
    <text evidence="2">The sequence shown here is derived from an EMBL/GenBank/DDBJ whole genome shotgun (WGS) entry which is preliminary data.</text>
</comment>
<accession>A0A2U0TAA4</accession>
<keyword evidence="1" id="KW-0812">Transmembrane</keyword>
<keyword evidence="1" id="KW-1133">Transmembrane helix</keyword>
<dbReference type="Proteomes" id="UP000245909">
    <property type="component" value="Unassembled WGS sequence"/>
</dbReference>
<evidence type="ECO:0000313" key="3">
    <source>
        <dbReference type="Proteomes" id="UP000245909"/>
    </source>
</evidence>
<feature type="transmembrane region" description="Helical" evidence="1">
    <location>
        <begin position="87"/>
        <end position="107"/>
    </location>
</feature>
<reference evidence="2 3" key="1">
    <citation type="submission" date="2018-05" db="EMBL/GenBank/DDBJ databases">
        <title>Genomic Encyclopedia of Type Strains, Phase IV (KMG-IV): sequencing the most valuable type-strain genomes for metagenomic binning, comparative biology and taxonomic classification.</title>
        <authorList>
            <person name="Goeker M."/>
        </authorList>
    </citation>
    <scope>NUCLEOTIDE SEQUENCE [LARGE SCALE GENOMIC DNA]</scope>
    <source>
        <strain evidence="2 3">DSM 22999</strain>
    </source>
</reference>
<dbReference type="AlphaFoldDB" id="A0A2U0TAA4"/>
<feature type="transmembrane region" description="Helical" evidence="1">
    <location>
        <begin position="113"/>
        <end position="133"/>
    </location>
</feature>
<dbReference type="RefSeq" id="WP_116631392.1">
    <property type="nucleotide sequence ID" value="NZ_QENU01000003.1"/>
</dbReference>
<organism evidence="2 3">
    <name type="scientific">Alitibacter langaaensis DSM 22999</name>
    <dbReference type="NCBI Taxonomy" id="1122935"/>
    <lineage>
        <taxon>Bacteria</taxon>
        <taxon>Pseudomonadati</taxon>
        <taxon>Pseudomonadota</taxon>
        <taxon>Gammaproteobacteria</taxon>
        <taxon>Pasteurellales</taxon>
        <taxon>Pasteurellaceae</taxon>
        <taxon>Alitibacter</taxon>
    </lineage>
</organism>
<gene>
    <name evidence="2" type="ORF">C8D76_10392</name>
</gene>
<name>A0A2U0TAA4_9PAST</name>
<sequence>MVKVRFYGALKQFGTAFELEADTPAECIRALIMQIPGLREFIQKGLFTVRIGKQYIDNRYLEKGFFYRLKKGMVVHFTPVLKGAKKAGVFQTILGAVITVIGVVMLYTPAAGFAPNVIGVGIAMMAGGVIQMLTKQPTMQNPNDAEKKQSTAFSNRANMTAQGRMVPLAYGRIRTGSMVISQGVRTIDVDVWKNTSRKVGFGKGRFA</sequence>
<keyword evidence="3" id="KW-1185">Reference proteome</keyword>
<evidence type="ECO:0000256" key="1">
    <source>
        <dbReference type="SAM" id="Phobius"/>
    </source>
</evidence>
<protein>
    <submittedName>
        <fullName evidence="2">Putative phage tail protein</fullName>
    </submittedName>
</protein>
<evidence type="ECO:0000313" key="2">
    <source>
        <dbReference type="EMBL" id="PVX40519.1"/>
    </source>
</evidence>
<dbReference type="OrthoDB" id="5617695at2"/>
<proteinExistence type="predicted"/>